<feature type="domain" description="Histidine kinase/HSP90-like ATPase" evidence="6">
    <location>
        <begin position="902"/>
        <end position="996"/>
    </location>
</feature>
<dbReference type="GO" id="GO:0046983">
    <property type="term" value="F:protein dimerization activity"/>
    <property type="evidence" value="ECO:0007669"/>
    <property type="project" value="InterPro"/>
</dbReference>
<dbReference type="AlphaFoldDB" id="A0A7X4HF22"/>
<feature type="transmembrane region" description="Helical" evidence="4">
    <location>
        <begin position="753"/>
        <end position="771"/>
    </location>
</feature>
<dbReference type="Gene3D" id="2.60.40.10">
    <property type="entry name" value="Immunoglobulins"/>
    <property type="match status" value="1"/>
</dbReference>
<keyword evidence="5" id="KW-0732">Signal</keyword>
<dbReference type="Pfam" id="PF07495">
    <property type="entry name" value="Y_Y_Y"/>
    <property type="match status" value="1"/>
</dbReference>
<sequence length="1003" mass="109168">MAIFTHKNFLRAALALALMAGTAAQALDPAVPITGYHHDIWTSREGAPREVDTMAQTADGWLWLGTVTGLHRFDGVHFEAFKPAPGENLLGKRITSLTALPNGDLWIGYTFGGLSRLRNGRLLHLASGAGNPIGATYGLVVESDDNIWVASTSGLMHYSGGKWEKIGADWNYPSPRAELVHLDQYGRLWVADQQKLYLLDRAARKFQSTGHSATAPMLNQSPDGRLWLTGKDGYTPLPPPPGQPLPRSPWHNRATALSNLFDRHGNLWAGCPAGLCRTLPSTWQGKNGAFPRSAADDRLDQPWQMGSLNVHSLLEDREGNIWIGTPAGLERLRQNKLQTVLFPPTAGYLAFAQEEDGTAWAASAEAGLLWRMDAGGQAVKQETGQKVYVVAKGRDGSVLIGGDQRIERRKGGVVEIWPLPPLLEGENGKNFVLILSDDATGTWVGIGGRGLYRRENGQWISPGEHKGVRGPLYAAADSKGNTWFGFRNNKLLYHERGKLTEYGPAQGIDLGAVTFVDTQKELLIAGDNGMAVLRDGKFLPLSAADPGLLSNVSGMAITPDGDRWLNTSKGLAHVTAADWQRSIAHEDTPLRYELWDSSDGYPGAAAMVVRTPSALAGSGGRLWFVGTGGIAWFDPARLERNTAVPAVRVTGMHSDGVPHALDAGLRLPPGTGKLQIDYTALSYTMPERVRFRYRLDGVDQDWQEAGPRRTAYYTNLGPGNYRFNVEAVNEDGVSSGIHSAEAFVIAPRFTQTVWFAALCALAAALLAYAMHQLRLRQLTRRLRERMHERLVERERIARALHDTFLQSLHGLILHFQAVANRLPPGSDTRALMDKTLTQADQVLIEGRDQVMDLRVSRNCLSAALKEAGETMAANGGCLEAPGEEPFALTVRVEGKERELAPAVHDEVYAIAREAMSNACRHAGASVLDVQLAYGAREFTLAVRDNGKGLNHATQTQGKAGHWGLTGMRERAEQIGARLEISNRAGSGVEVLLMLAASQAYAGK</sequence>
<accession>A0A7X4HF22</accession>
<dbReference type="InterPro" id="IPR003594">
    <property type="entry name" value="HATPase_dom"/>
</dbReference>
<dbReference type="Gene3D" id="1.20.5.1930">
    <property type="match status" value="1"/>
</dbReference>
<keyword evidence="4" id="KW-0812">Transmembrane</keyword>
<dbReference type="InterPro" id="IPR011123">
    <property type="entry name" value="Y_Y_Y"/>
</dbReference>
<evidence type="ECO:0000256" key="3">
    <source>
        <dbReference type="ARBA" id="ARBA00023012"/>
    </source>
</evidence>
<dbReference type="SMART" id="SM00387">
    <property type="entry name" value="HATPase_c"/>
    <property type="match status" value="1"/>
</dbReference>
<evidence type="ECO:0000256" key="1">
    <source>
        <dbReference type="ARBA" id="ARBA00022679"/>
    </source>
</evidence>
<dbReference type="Pfam" id="PF02518">
    <property type="entry name" value="HATPase_c"/>
    <property type="match status" value="1"/>
</dbReference>
<dbReference type="InterPro" id="IPR036890">
    <property type="entry name" value="HATPase_C_sf"/>
</dbReference>
<dbReference type="Gene3D" id="2.130.10.10">
    <property type="entry name" value="YVTN repeat-like/Quinoprotein amine dehydrogenase"/>
    <property type="match status" value="2"/>
</dbReference>
<keyword evidence="3" id="KW-0902">Two-component regulatory system</keyword>
<dbReference type="InterPro" id="IPR011110">
    <property type="entry name" value="Reg_prop"/>
</dbReference>
<dbReference type="RefSeq" id="WP_161073523.1">
    <property type="nucleotide sequence ID" value="NZ_WWCU01000021.1"/>
</dbReference>
<dbReference type="Pfam" id="PF07494">
    <property type="entry name" value="Reg_prop"/>
    <property type="match status" value="1"/>
</dbReference>
<dbReference type="SUPFAM" id="SSF55874">
    <property type="entry name" value="ATPase domain of HSP90 chaperone/DNA topoisomerase II/histidine kinase"/>
    <property type="match status" value="1"/>
</dbReference>
<keyword evidence="1" id="KW-0808">Transferase</keyword>
<evidence type="ECO:0000256" key="4">
    <source>
        <dbReference type="SAM" id="Phobius"/>
    </source>
</evidence>
<dbReference type="PANTHER" id="PTHR24421">
    <property type="entry name" value="NITRATE/NITRITE SENSOR PROTEIN NARX-RELATED"/>
    <property type="match status" value="1"/>
</dbReference>
<dbReference type="Proteomes" id="UP000450676">
    <property type="component" value="Unassembled WGS sequence"/>
</dbReference>
<keyword evidence="8" id="KW-1185">Reference proteome</keyword>
<dbReference type="InterPro" id="IPR050482">
    <property type="entry name" value="Sensor_HK_TwoCompSys"/>
</dbReference>
<name>A0A7X4HF22_9BURK</name>
<keyword evidence="4" id="KW-0472">Membrane</keyword>
<evidence type="ECO:0000256" key="2">
    <source>
        <dbReference type="ARBA" id="ARBA00022777"/>
    </source>
</evidence>
<evidence type="ECO:0000256" key="5">
    <source>
        <dbReference type="SAM" id="SignalP"/>
    </source>
</evidence>
<organism evidence="7 8">
    <name type="scientific">Pseudoduganella aquatica</name>
    <dbReference type="NCBI Taxonomy" id="2660641"/>
    <lineage>
        <taxon>Bacteria</taxon>
        <taxon>Pseudomonadati</taxon>
        <taxon>Pseudomonadota</taxon>
        <taxon>Betaproteobacteria</taxon>
        <taxon>Burkholderiales</taxon>
        <taxon>Oxalobacteraceae</taxon>
        <taxon>Telluria group</taxon>
        <taxon>Pseudoduganella</taxon>
    </lineage>
</organism>
<dbReference type="SUPFAM" id="SSF63829">
    <property type="entry name" value="Calcium-dependent phosphotriesterase"/>
    <property type="match status" value="2"/>
</dbReference>
<dbReference type="InterPro" id="IPR013783">
    <property type="entry name" value="Ig-like_fold"/>
</dbReference>
<proteinExistence type="predicted"/>
<dbReference type="GO" id="GO:0000155">
    <property type="term" value="F:phosphorelay sensor kinase activity"/>
    <property type="evidence" value="ECO:0007669"/>
    <property type="project" value="InterPro"/>
</dbReference>
<feature type="signal peptide" evidence="5">
    <location>
        <begin position="1"/>
        <end position="26"/>
    </location>
</feature>
<gene>
    <name evidence="7" type="ORF">GTP77_17960</name>
</gene>
<evidence type="ECO:0000259" key="6">
    <source>
        <dbReference type="SMART" id="SM00387"/>
    </source>
</evidence>
<dbReference type="Gene3D" id="3.30.565.10">
    <property type="entry name" value="Histidine kinase-like ATPase, C-terminal domain"/>
    <property type="match status" value="1"/>
</dbReference>
<dbReference type="PANTHER" id="PTHR24421:SF62">
    <property type="entry name" value="SENSORY TRANSDUCTION HISTIDINE KINASE"/>
    <property type="match status" value="1"/>
</dbReference>
<dbReference type="InterPro" id="IPR015943">
    <property type="entry name" value="WD40/YVTN_repeat-like_dom_sf"/>
</dbReference>
<keyword evidence="4" id="KW-1133">Transmembrane helix</keyword>
<evidence type="ECO:0000313" key="8">
    <source>
        <dbReference type="Proteomes" id="UP000450676"/>
    </source>
</evidence>
<dbReference type="CDD" id="cd16917">
    <property type="entry name" value="HATPase_UhpB-NarQ-NarX-like"/>
    <property type="match status" value="1"/>
</dbReference>
<protein>
    <recommendedName>
        <fullName evidence="6">Histidine kinase/HSP90-like ATPase domain-containing protein</fullName>
    </recommendedName>
</protein>
<feature type="chain" id="PRO_5031408087" description="Histidine kinase/HSP90-like ATPase domain-containing protein" evidence="5">
    <location>
        <begin position="27"/>
        <end position="1003"/>
    </location>
</feature>
<keyword evidence="2" id="KW-0418">Kinase</keyword>
<comment type="caution">
    <text evidence="7">The sequence shown here is derived from an EMBL/GenBank/DDBJ whole genome shotgun (WGS) entry which is preliminary data.</text>
</comment>
<evidence type="ECO:0000313" key="7">
    <source>
        <dbReference type="EMBL" id="MYN09212.1"/>
    </source>
</evidence>
<dbReference type="InterPro" id="IPR011712">
    <property type="entry name" value="Sig_transdc_His_kin_sub3_dim/P"/>
</dbReference>
<reference evidence="7 8" key="1">
    <citation type="submission" date="2019-12" db="EMBL/GenBank/DDBJ databases">
        <title>Novel species isolated from a subtropical stream in China.</title>
        <authorList>
            <person name="Lu H."/>
        </authorList>
    </citation>
    <scope>NUCLEOTIDE SEQUENCE [LARGE SCALE GENOMIC DNA]</scope>
    <source>
        <strain evidence="7 8">FT127W</strain>
    </source>
</reference>
<dbReference type="EMBL" id="WWCU01000021">
    <property type="protein sequence ID" value="MYN09212.1"/>
    <property type="molecule type" value="Genomic_DNA"/>
</dbReference>
<dbReference type="Pfam" id="PF07730">
    <property type="entry name" value="HisKA_3"/>
    <property type="match status" value="1"/>
</dbReference>
<dbReference type="GO" id="GO:0016020">
    <property type="term" value="C:membrane"/>
    <property type="evidence" value="ECO:0007669"/>
    <property type="project" value="InterPro"/>
</dbReference>